<feature type="region of interest" description="Disordered" evidence="1">
    <location>
        <begin position="101"/>
        <end position="122"/>
    </location>
</feature>
<evidence type="ECO:0000256" key="1">
    <source>
        <dbReference type="SAM" id="MobiDB-lite"/>
    </source>
</evidence>
<feature type="region of interest" description="Disordered" evidence="1">
    <location>
        <begin position="24"/>
        <end position="63"/>
    </location>
</feature>
<evidence type="ECO:0000256" key="2">
    <source>
        <dbReference type="SAM" id="Phobius"/>
    </source>
</evidence>
<evidence type="ECO:0000313" key="3">
    <source>
        <dbReference type="EMBL" id="CAD7432596.1"/>
    </source>
</evidence>
<sequence length="122" mass="13511">MVLLASDRDTTVMRRHRSYRMVQPEWLPLSPEPEDPEFPQNHAMASSSLTPEPQDPKSQDGHNLIKDSMYINSMISGAAVFVANILSGYIIKVIGKKNILSEGSGNSLKEGEGKEAQEVQRS</sequence>
<feature type="compositionally biased region" description="Basic and acidic residues" evidence="1">
    <location>
        <begin position="109"/>
        <end position="122"/>
    </location>
</feature>
<gene>
    <name evidence="3" type="ORF">TMSB3V08_LOCUS9301</name>
</gene>
<reference evidence="3" key="1">
    <citation type="submission" date="2020-11" db="EMBL/GenBank/DDBJ databases">
        <authorList>
            <person name="Tran Van P."/>
        </authorList>
    </citation>
    <scope>NUCLEOTIDE SEQUENCE</scope>
</reference>
<keyword evidence="2" id="KW-0472">Membrane</keyword>
<protein>
    <submittedName>
        <fullName evidence="3">Uncharacterized protein</fullName>
    </submittedName>
</protein>
<name>A0A7R9EG36_9NEOP</name>
<accession>A0A7R9EG36</accession>
<proteinExistence type="predicted"/>
<keyword evidence="2" id="KW-0812">Transmembrane</keyword>
<organism evidence="3">
    <name type="scientific">Timema monikensis</name>
    <dbReference type="NCBI Taxonomy" id="170555"/>
    <lineage>
        <taxon>Eukaryota</taxon>
        <taxon>Metazoa</taxon>
        <taxon>Ecdysozoa</taxon>
        <taxon>Arthropoda</taxon>
        <taxon>Hexapoda</taxon>
        <taxon>Insecta</taxon>
        <taxon>Pterygota</taxon>
        <taxon>Neoptera</taxon>
        <taxon>Polyneoptera</taxon>
        <taxon>Phasmatodea</taxon>
        <taxon>Timematodea</taxon>
        <taxon>Timematoidea</taxon>
        <taxon>Timematidae</taxon>
        <taxon>Timema</taxon>
    </lineage>
</organism>
<keyword evidence="2" id="KW-1133">Transmembrane helix</keyword>
<dbReference type="AlphaFoldDB" id="A0A7R9EG36"/>
<dbReference type="EMBL" id="OB795707">
    <property type="protein sequence ID" value="CAD7432596.1"/>
    <property type="molecule type" value="Genomic_DNA"/>
</dbReference>
<feature type="compositionally biased region" description="Basic and acidic residues" evidence="1">
    <location>
        <begin position="54"/>
        <end position="63"/>
    </location>
</feature>
<feature type="transmembrane region" description="Helical" evidence="2">
    <location>
        <begin position="69"/>
        <end position="91"/>
    </location>
</feature>